<feature type="region of interest" description="Disordered" evidence="1">
    <location>
        <begin position="1"/>
        <end position="21"/>
    </location>
</feature>
<organism evidence="2 3">
    <name type="scientific">Lojkania enalia</name>
    <dbReference type="NCBI Taxonomy" id="147567"/>
    <lineage>
        <taxon>Eukaryota</taxon>
        <taxon>Fungi</taxon>
        <taxon>Dikarya</taxon>
        <taxon>Ascomycota</taxon>
        <taxon>Pezizomycotina</taxon>
        <taxon>Dothideomycetes</taxon>
        <taxon>Pleosporomycetidae</taxon>
        <taxon>Pleosporales</taxon>
        <taxon>Pleosporales incertae sedis</taxon>
        <taxon>Lojkania</taxon>
    </lineage>
</organism>
<evidence type="ECO:0000313" key="2">
    <source>
        <dbReference type="EMBL" id="KAF2261126.1"/>
    </source>
</evidence>
<protein>
    <submittedName>
        <fullName evidence="2">Uncharacterized protein</fullName>
    </submittedName>
</protein>
<dbReference type="AlphaFoldDB" id="A0A9P4K3B3"/>
<evidence type="ECO:0000256" key="1">
    <source>
        <dbReference type="SAM" id="MobiDB-lite"/>
    </source>
</evidence>
<name>A0A9P4K3B3_9PLEO</name>
<comment type="caution">
    <text evidence="2">The sequence shown here is derived from an EMBL/GenBank/DDBJ whole genome shotgun (WGS) entry which is preliminary data.</text>
</comment>
<evidence type="ECO:0000313" key="3">
    <source>
        <dbReference type="Proteomes" id="UP000800093"/>
    </source>
</evidence>
<keyword evidence="3" id="KW-1185">Reference proteome</keyword>
<sequence>MSCARASLTRPPPQSHSHLPLPLPSPPLPCLLVSALSSPGRAHCSRAAWDAHMLPSQNSIPRSSGQLLALDPGLCLGSCTSAGAKKQAAATPGDWSYAAPSHPASYISSLAFAPQPSSAKPSNHRGAAPRQCASTLLPLCFHLTSHIDPTRPPPGHSQGLLPSPASLHYAEDFALQPACKPYAQIGPLYSTFAPTLPEIHSSGRTRALGLREASSQHSCCHYWLPVYKAPVARLVVAVLSPADDRREQTPMALLSFSDPFSLAKGSIIMCDPSVSVIKGPLTLASADPKEADRM</sequence>
<accession>A0A9P4K3B3</accession>
<dbReference type="EMBL" id="ML986663">
    <property type="protein sequence ID" value="KAF2261126.1"/>
    <property type="molecule type" value="Genomic_DNA"/>
</dbReference>
<gene>
    <name evidence="2" type="ORF">CC78DRAFT_583975</name>
</gene>
<reference evidence="3" key="1">
    <citation type="journal article" date="2020" name="Stud. Mycol.">
        <title>101 Dothideomycetes genomes: A test case for predicting lifestyles and emergence of pathogens.</title>
        <authorList>
            <person name="Haridas S."/>
            <person name="Albert R."/>
            <person name="Binder M."/>
            <person name="Bloem J."/>
            <person name="LaButti K."/>
            <person name="Salamov A."/>
            <person name="Andreopoulos B."/>
            <person name="Baker S."/>
            <person name="Barry K."/>
            <person name="Bills G."/>
            <person name="Bluhm B."/>
            <person name="Cannon C."/>
            <person name="Castanera R."/>
            <person name="Culley D."/>
            <person name="Daum C."/>
            <person name="Ezra D."/>
            <person name="Gonzalez J."/>
            <person name="Henrissat B."/>
            <person name="Kuo A."/>
            <person name="Liang C."/>
            <person name="Lipzen A."/>
            <person name="Lutzoni F."/>
            <person name="Magnuson J."/>
            <person name="Mondo S."/>
            <person name="Nolan M."/>
            <person name="Ohm R."/>
            <person name="Pangilinan J."/>
            <person name="Park H.-J."/>
            <person name="Ramirez L."/>
            <person name="Alfaro M."/>
            <person name="Sun H."/>
            <person name="Tritt A."/>
            <person name="Yoshinaga Y."/>
            <person name="Zwiers L.-H."/>
            <person name="Turgeon B."/>
            <person name="Goodwin S."/>
            <person name="Spatafora J."/>
            <person name="Crous P."/>
            <person name="Grigoriev I."/>
        </authorList>
    </citation>
    <scope>NUCLEOTIDE SEQUENCE [LARGE SCALE GENOMIC DNA]</scope>
    <source>
        <strain evidence="3">CBS 304.66</strain>
    </source>
</reference>
<proteinExistence type="predicted"/>
<dbReference type="Proteomes" id="UP000800093">
    <property type="component" value="Unassembled WGS sequence"/>
</dbReference>